<dbReference type="GO" id="GO:0017025">
    <property type="term" value="F:TBP-class protein binding"/>
    <property type="evidence" value="ECO:0007669"/>
    <property type="project" value="TreeGrafter"/>
</dbReference>
<name>A0A0P7Y002_SCLFO</name>
<evidence type="ECO:0000256" key="15">
    <source>
        <dbReference type="SAM" id="MobiDB-lite"/>
    </source>
</evidence>
<dbReference type="STRING" id="113540.ENSSFOP00015059834"/>
<dbReference type="SUPFAM" id="SSF47954">
    <property type="entry name" value="Cyclin-like"/>
    <property type="match status" value="2"/>
</dbReference>
<dbReference type="SUPFAM" id="SSF57783">
    <property type="entry name" value="Zinc beta-ribbon"/>
    <property type="match status" value="1"/>
</dbReference>
<dbReference type="PANTHER" id="PTHR11618:SF5">
    <property type="entry name" value="TRANSCRIPTION FACTOR IIIB 50 KDA SUBUNIT"/>
    <property type="match status" value="1"/>
</dbReference>
<evidence type="ECO:0000256" key="4">
    <source>
        <dbReference type="ARBA" id="ARBA00022737"/>
    </source>
</evidence>
<dbReference type="GO" id="GO:0008270">
    <property type="term" value="F:zinc ion binding"/>
    <property type="evidence" value="ECO:0007669"/>
    <property type="project" value="UniProtKB-KW"/>
</dbReference>
<feature type="region of interest" description="Disordered" evidence="15">
    <location>
        <begin position="332"/>
        <end position="423"/>
    </location>
</feature>
<dbReference type="InterPro" id="IPR000812">
    <property type="entry name" value="TFIIB"/>
</dbReference>
<keyword evidence="7" id="KW-0805">Transcription regulation</keyword>
<comment type="subcellular location">
    <subcellularLocation>
        <location evidence="1">Nucleus</location>
    </subcellularLocation>
</comment>
<dbReference type="Gene3D" id="1.10.472.10">
    <property type="entry name" value="Cyclin-like"/>
    <property type="match status" value="2"/>
</dbReference>
<evidence type="ECO:0000256" key="3">
    <source>
        <dbReference type="ARBA" id="ARBA00022723"/>
    </source>
</evidence>
<dbReference type="PROSITE" id="PS51134">
    <property type="entry name" value="ZF_TFIIB"/>
    <property type="match status" value="1"/>
</dbReference>
<feature type="domain" description="TFIIB-type" evidence="16">
    <location>
        <begin position="10"/>
        <end position="43"/>
    </location>
</feature>
<dbReference type="GO" id="GO:0070897">
    <property type="term" value="P:transcription preinitiation complex assembly"/>
    <property type="evidence" value="ECO:0007669"/>
    <property type="project" value="InterPro"/>
</dbReference>
<evidence type="ECO:0000256" key="12">
    <source>
        <dbReference type="ARBA" id="ARBA00042630"/>
    </source>
</evidence>
<keyword evidence="6" id="KW-0862">Zinc</keyword>
<dbReference type="InterPro" id="IPR013137">
    <property type="entry name" value="Znf_TFIIB"/>
</dbReference>
<evidence type="ECO:0000256" key="13">
    <source>
        <dbReference type="ARBA" id="ARBA00045875"/>
    </source>
</evidence>
<comment type="similarity">
    <text evidence="2">Belongs to the TFIIB family.</text>
</comment>
<evidence type="ECO:0000256" key="6">
    <source>
        <dbReference type="ARBA" id="ARBA00022833"/>
    </source>
</evidence>
<dbReference type="EMBL" id="JARO02013035">
    <property type="protein sequence ID" value="KPP58892.1"/>
    <property type="molecule type" value="Genomic_DNA"/>
</dbReference>
<evidence type="ECO:0000259" key="16">
    <source>
        <dbReference type="PROSITE" id="PS51134"/>
    </source>
</evidence>
<keyword evidence="8" id="KW-0010">Activator</keyword>
<dbReference type="InterPro" id="IPR054078">
    <property type="entry name" value="BRF2-like_C"/>
</dbReference>
<evidence type="ECO:0000313" key="18">
    <source>
        <dbReference type="Proteomes" id="UP000034805"/>
    </source>
</evidence>
<reference evidence="17 18" key="1">
    <citation type="submission" date="2015-08" db="EMBL/GenBank/DDBJ databases">
        <title>The genome of the Asian arowana (Scleropages formosus).</title>
        <authorList>
            <person name="Tan M.H."/>
            <person name="Gan H.M."/>
            <person name="Croft L.J."/>
            <person name="Austin C.M."/>
        </authorList>
    </citation>
    <scope>NUCLEOTIDE SEQUENCE [LARGE SCALE GENOMIC DNA]</scope>
    <source>
        <strain evidence="17">Aro1</strain>
    </source>
</reference>
<protein>
    <recommendedName>
        <fullName evidence="11">Transcription factor IIIB 50 kDa subunit</fullName>
    </recommendedName>
    <alternativeName>
        <fullName evidence="12">B-related factor 2</fullName>
    </alternativeName>
</protein>
<comment type="caution">
    <text evidence="17">The sequence shown here is derived from an EMBL/GenBank/DDBJ whole genome shotgun (WGS) entry which is preliminary data.</text>
</comment>
<evidence type="ECO:0000256" key="1">
    <source>
        <dbReference type="ARBA" id="ARBA00004123"/>
    </source>
</evidence>
<accession>A0A0P7Y002</accession>
<evidence type="ECO:0000256" key="11">
    <source>
        <dbReference type="ARBA" id="ARBA00039848"/>
    </source>
</evidence>
<organism evidence="17 18">
    <name type="scientific">Scleropages formosus</name>
    <name type="common">Asian bonytongue</name>
    <name type="synonym">Osteoglossum formosum</name>
    <dbReference type="NCBI Taxonomy" id="113540"/>
    <lineage>
        <taxon>Eukaryota</taxon>
        <taxon>Metazoa</taxon>
        <taxon>Chordata</taxon>
        <taxon>Craniata</taxon>
        <taxon>Vertebrata</taxon>
        <taxon>Euteleostomi</taxon>
        <taxon>Actinopterygii</taxon>
        <taxon>Neopterygii</taxon>
        <taxon>Teleostei</taxon>
        <taxon>Osteoglossocephala</taxon>
        <taxon>Osteoglossomorpha</taxon>
        <taxon>Osteoglossiformes</taxon>
        <taxon>Osteoglossidae</taxon>
        <taxon>Scleropages</taxon>
    </lineage>
</organism>
<comment type="function">
    <text evidence="13">General activator of RNA polymerase III transcription. Factor exclusively required for RNA polymerase III transcription of genes with promoter elements upstream of the initiation sites. Contributes to the regulation of gene expression; functions as activator in the absence of oxidative stress. Down-regulates expression of target genes in response to oxidative stress. Overexpression protects cells against apoptosis in response to oxidative stress.</text>
</comment>
<keyword evidence="10" id="KW-0539">Nucleus</keyword>
<dbReference type="Proteomes" id="UP000034805">
    <property type="component" value="Unassembled WGS sequence"/>
</dbReference>
<evidence type="ECO:0000256" key="14">
    <source>
        <dbReference type="PROSITE-ProRule" id="PRU00469"/>
    </source>
</evidence>
<keyword evidence="5 14" id="KW-0863">Zinc-finger</keyword>
<evidence type="ECO:0000256" key="2">
    <source>
        <dbReference type="ARBA" id="ARBA00010857"/>
    </source>
</evidence>
<evidence type="ECO:0000256" key="9">
    <source>
        <dbReference type="ARBA" id="ARBA00023163"/>
    </source>
</evidence>
<keyword evidence="4" id="KW-0677">Repeat</keyword>
<keyword evidence="9" id="KW-0804">Transcription</keyword>
<dbReference type="GO" id="GO:0005634">
    <property type="term" value="C:nucleus"/>
    <property type="evidence" value="ECO:0007669"/>
    <property type="project" value="UniProtKB-SubCell"/>
</dbReference>
<keyword evidence="3" id="KW-0479">Metal-binding</keyword>
<evidence type="ECO:0000256" key="7">
    <source>
        <dbReference type="ARBA" id="ARBA00023015"/>
    </source>
</evidence>
<evidence type="ECO:0000256" key="10">
    <source>
        <dbReference type="ARBA" id="ARBA00023242"/>
    </source>
</evidence>
<gene>
    <name evidence="17" type="ORF">Z043_123241</name>
</gene>
<proteinExistence type="inferred from homology"/>
<dbReference type="Pfam" id="PF21886">
    <property type="entry name" value="BRF2-like_C_cyclin_rpt"/>
    <property type="match status" value="1"/>
</dbReference>
<feature type="compositionally biased region" description="Polar residues" evidence="15">
    <location>
        <begin position="347"/>
        <end position="374"/>
    </location>
</feature>
<dbReference type="InterPro" id="IPR036915">
    <property type="entry name" value="Cyclin-like_sf"/>
</dbReference>
<evidence type="ECO:0000256" key="5">
    <source>
        <dbReference type="ARBA" id="ARBA00022771"/>
    </source>
</evidence>
<sequence>MAMMATGQPVGQLCRECGSSNVVEDDLYSQPQWVCADCGSVLAEGRLTTDRTEENQGTNVQYYKSTAVDKQPCYNQIKGLKRVRALCRILHFSPVVEELAESLFSQAYEHPSFLYVHQHKKELLAGCSVLLSCRLNGWPIVMGTVASLLEADSCLMGTVFQDLVKCLNVELSMVGISELLEGHCSSYHLSPSEVPEEYCENPSRLVERAAELLELASETWVVTGRHPVPVLVASVYLAWLSLKPCSARMRLSLGRFCKMAKVSVPGPAHRRLAELKEVLCKLGKELPWQRGVEVEPQNVFTIVEDILKYRLTLLRLALRTHEESLAVKNAPAGNVLPAGNENPPDGCSSNTLGLPTGPSSYTENPPSGHTSSSEGLPAGSTPCPERPLSGFMSSTERPPNGPSKVLANDHTPRTKYPSSSSASHIEALPLSDLSCVSQLEEEPKASLASEAELWWKRLVFVPPCMKNPLKRARTTERGPDVTGDEEISDSEIEGYLRTPQEVKEFAEMQKKLRCKN</sequence>
<dbReference type="Gene3D" id="2.20.25.10">
    <property type="match status" value="1"/>
</dbReference>
<dbReference type="AlphaFoldDB" id="A0A0P7Y002"/>
<dbReference type="GO" id="GO:0097550">
    <property type="term" value="C:transcription preinitiation complex"/>
    <property type="evidence" value="ECO:0007669"/>
    <property type="project" value="TreeGrafter"/>
</dbReference>
<dbReference type="PANTHER" id="PTHR11618">
    <property type="entry name" value="TRANSCRIPTION INITIATION FACTOR IIB-RELATED"/>
    <property type="match status" value="1"/>
</dbReference>
<evidence type="ECO:0000313" key="17">
    <source>
        <dbReference type="EMBL" id="KPP58892.1"/>
    </source>
</evidence>
<evidence type="ECO:0000256" key="8">
    <source>
        <dbReference type="ARBA" id="ARBA00023159"/>
    </source>
</evidence>